<dbReference type="SUPFAM" id="SSF48452">
    <property type="entry name" value="TPR-like"/>
    <property type="match status" value="1"/>
</dbReference>
<accession>A0A2S9K7I4</accession>
<dbReference type="RefSeq" id="WP_105747264.1">
    <property type="nucleotide sequence ID" value="NZ_PVLQ01000012.1"/>
</dbReference>
<evidence type="ECO:0000256" key="2">
    <source>
        <dbReference type="SAM" id="SignalP"/>
    </source>
</evidence>
<dbReference type="EMBL" id="PVLQ01000012">
    <property type="protein sequence ID" value="PRD66423.1"/>
    <property type="molecule type" value="Genomic_DNA"/>
</dbReference>
<feature type="signal peptide" evidence="2">
    <location>
        <begin position="1"/>
        <end position="33"/>
    </location>
</feature>
<dbReference type="Pfam" id="PF13414">
    <property type="entry name" value="TPR_11"/>
    <property type="match status" value="1"/>
</dbReference>
<dbReference type="Gene3D" id="1.25.40.10">
    <property type="entry name" value="Tetratricopeptide repeat domain"/>
    <property type="match status" value="1"/>
</dbReference>
<dbReference type="InterPro" id="IPR019734">
    <property type="entry name" value="TPR_rpt"/>
</dbReference>
<keyword evidence="1" id="KW-0802">TPR repeat</keyword>
<dbReference type="SMART" id="SM00028">
    <property type="entry name" value="TPR"/>
    <property type="match status" value="2"/>
</dbReference>
<evidence type="ECO:0000313" key="4">
    <source>
        <dbReference type="Proteomes" id="UP000238589"/>
    </source>
</evidence>
<organism evidence="3 4">
    <name type="scientific">Malikia granosa</name>
    <dbReference type="NCBI Taxonomy" id="263067"/>
    <lineage>
        <taxon>Bacteria</taxon>
        <taxon>Pseudomonadati</taxon>
        <taxon>Pseudomonadota</taxon>
        <taxon>Betaproteobacteria</taxon>
        <taxon>Burkholderiales</taxon>
        <taxon>Comamonadaceae</taxon>
        <taxon>Malikia</taxon>
    </lineage>
</organism>
<protein>
    <submittedName>
        <fullName evidence="3">Uncharacterized protein</fullName>
    </submittedName>
</protein>
<feature type="chain" id="PRO_5015510075" evidence="2">
    <location>
        <begin position="34"/>
        <end position="184"/>
    </location>
</feature>
<name>A0A2S9K7I4_9BURK</name>
<comment type="caution">
    <text evidence="3">The sequence shown here is derived from an EMBL/GenBank/DDBJ whole genome shotgun (WGS) entry which is preliminary data.</text>
</comment>
<sequence>MPSFHPGFAPLRSIALQALLGLGCWLAAGAAQAQSPAHEEVARLLRAGLAGEAQQKAEAGLATRPNDAQLRFLKGVAQSQGGQPEAARATFSALTQEFPELPEPYNNLAVLEAAAGRLDAARAALETALRLNPGYATAQQNLGDVYARLAGRAWARALELDPANPALPPRLQIIQQLPATQATP</sequence>
<dbReference type="AlphaFoldDB" id="A0A2S9K7I4"/>
<proteinExistence type="predicted"/>
<dbReference type="Proteomes" id="UP000238589">
    <property type="component" value="Unassembled WGS sequence"/>
</dbReference>
<keyword evidence="2" id="KW-0732">Signal</keyword>
<reference evidence="3 4" key="1">
    <citation type="submission" date="2018-03" db="EMBL/GenBank/DDBJ databases">
        <title>Comparative genomics illustrates the genes involved in a hyperalkaliphilic mechanisms of Serpentinomonas isolated from highly-alkaline calcium-rich serpentinized springs.</title>
        <authorList>
            <person name="Suzuki S."/>
            <person name="Ishii S."/>
            <person name="Walworth N."/>
            <person name="Bird L."/>
            <person name="Kuenen J.G."/>
            <person name="Nealson K.H."/>
        </authorList>
    </citation>
    <scope>NUCLEOTIDE SEQUENCE [LARGE SCALE GENOMIC DNA]</scope>
    <source>
        <strain evidence="3 4">P1</strain>
    </source>
</reference>
<evidence type="ECO:0000256" key="1">
    <source>
        <dbReference type="PROSITE-ProRule" id="PRU00339"/>
    </source>
</evidence>
<dbReference type="InterPro" id="IPR011990">
    <property type="entry name" value="TPR-like_helical_dom_sf"/>
</dbReference>
<keyword evidence="4" id="KW-1185">Reference proteome</keyword>
<dbReference type="OrthoDB" id="5294075at2"/>
<dbReference type="PROSITE" id="PS50005">
    <property type="entry name" value="TPR"/>
    <property type="match status" value="1"/>
</dbReference>
<dbReference type="Pfam" id="PF13432">
    <property type="entry name" value="TPR_16"/>
    <property type="match status" value="1"/>
</dbReference>
<evidence type="ECO:0000313" key="3">
    <source>
        <dbReference type="EMBL" id="PRD66423.1"/>
    </source>
</evidence>
<gene>
    <name evidence="3" type="ORF">C6P64_03785</name>
</gene>
<feature type="repeat" description="TPR" evidence="1">
    <location>
        <begin position="102"/>
        <end position="135"/>
    </location>
</feature>